<reference evidence="6" key="1">
    <citation type="journal article" date="2021" name="PeerJ">
        <title>Extensive microbial diversity within the chicken gut microbiome revealed by metagenomics and culture.</title>
        <authorList>
            <person name="Gilroy R."/>
            <person name="Ravi A."/>
            <person name="Getino M."/>
            <person name="Pursley I."/>
            <person name="Horton D.L."/>
            <person name="Alikhan N.F."/>
            <person name="Baker D."/>
            <person name="Gharbi K."/>
            <person name="Hall N."/>
            <person name="Watson M."/>
            <person name="Adriaenssens E.M."/>
            <person name="Foster-Nyarko E."/>
            <person name="Jarju S."/>
            <person name="Secka A."/>
            <person name="Antonio M."/>
            <person name="Oren A."/>
            <person name="Chaudhuri R.R."/>
            <person name="La Ragione R."/>
            <person name="Hildebrand F."/>
            <person name="Pallen M.J."/>
        </authorList>
    </citation>
    <scope>NUCLEOTIDE SEQUENCE</scope>
    <source>
        <strain evidence="6">1282</strain>
    </source>
</reference>
<organism evidence="6 7">
    <name type="scientific">Candidatus Acutalibacter pullistercoris</name>
    <dbReference type="NCBI Taxonomy" id="2838418"/>
    <lineage>
        <taxon>Bacteria</taxon>
        <taxon>Bacillati</taxon>
        <taxon>Bacillota</taxon>
        <taxon>Clostridia</taxon>
        <taxon>Eubacteriales</taxon>
        <taxon>Acutalibacteraceae</taxon>
        <taxon>Acutalibacter</taxon>
    </lineage>
</organism>
<evidence type="ECO:0000256" key="1">
    <source>
        <dbReference type="ARBA" id="ARBA00022737"/>
    </source>
</evidence>
<dbReference type="CDD" id="cd03221">
    <property type="entry name" value="ABCF_EF-3"/>
    <property type="match status" value="1"/>
</dbReference>
<evidence type="ECO:0000256" key="4">
    <source>
        <dbReference type="SAM" id="MobiDB-lite"/>
    </source>
</evidence>
<protein>
    <submittedName>
        <fullName evidence="6">ATP-binding cassette domain-containing protein</fullName>
    </submittedName>
</protein>
<dbReference type="SUPFAM" id="SSF52540">
    <property type="entry name" value="P-loop containing nucleoside triphosphate hydrolases"/>
    <property type="match status" value="2"/>
</dbReference>
<dbReference type="InterPro" id="IPR017871">
    <property type="entry name" value="ABC_transporter-like_CS"/>
</dbReference>
<dbReference type="InterPro" id="IPR003593">
    <property type="entry name" value="AAA+_ATPase"/>
</dbReference>
<dbReference type="GO" id="GO:0005524">
    <property type="term" value="F:ATP binding"/>
    <property type="evidence" value="ECO:0007669"/>
    <property type="project" value="UniProtKB-KW"/>
</dbReference>
<evidence type="ECO:0000256" key="2">
    <source>
        <dbReference type="ARBA" id="ARBA00022741"/>
    </source>
</evidence>
<dbReference type="GO" id="GO:0016887">
    <property type="term" value="F:ATP hydrolysis activity"/>
    <property type="evidence" value="ECO:0007669"/>
    <property type="project" value="InterPro"/>
</dbReference>
<keyword evidence="1" id="KW-0677">Repeat</keyword>
<evidence type="ECO:0000313" key="6">
    <source>
        <dbReference type="EMBL" id="HIY27170.1"/>
    </source>
</evidence>
<dbReference type="Proteomes" id="UP000823915">
    <property type="component" value="Unassembled WGS sequence"/>
</dbReference>
<evidence type="ECO:0000256" key="3">
    <source>
        <dbReference type="ARBA" id="ARBA00022840"/>
    </source>
</evidence>
<name>A0A9D1YEC7_9FIRM</name>
<evidence type="ECO:0000259" key="5">
    <source>
        <dbReference type="PROSITE" id="PS50893"/>
    </source>
</evidence>
<dbReference type="Pfam" id="PF00005">
    <property type="entry name" value="ABC_tran"/>
    <property type="match status" value="2"/>
</dbReference>
<comment type="caution">
    <text evidence="6">The sequence shown here is derived from an EMBL/GenBank/DDBJ whole genome shotgun (WGS) entry which is preliminary data.</text>
</comment>
<gene>
    <name evidence="6" type="ORF">H9838_08380</name>
</gene>
<feature type="region of interest" description="Disordered" evidence="4">
    <location>
        <begin position="235"/>
        <end position="277"/>
    </location>
</feature>
<dbReference type="InterPro" id="IPR003439">
    <property type="entry name" value="ABC_transporter-like_ATP-bd"/>
</dbReference>
<feature type="compositionally biased region" description="Basic and acidic residues" evidence="4">
    <location>
        <begin position="235"/>
        <end position="258"/>
    </location>
</feature>
<accession>A0A9D1YEC7</accession>
<dbReference type="EMBL" id="DXDU01000132">
    <property type="protein sequence ID" value="HIY27170.1"/>
    <property type="molecule type" value="Genomic_DNA"/>
</dbReference>
<dbReference type="PANTHER" id="PTHR19211">
    <property type="entry name" value="ATP-BINDING TRANSPORT PROTEIN-RELATED"/>
    <property type="match status" value="1"/>
</dbReference>
<dbReference type="PROSITE" id="PS00211">
    <property type="entry name" value="ABC_TRANSPORTER_1"/>
    <property type="match status" value="2"/>
</dbReference>
<dbReference type="InterPro" id="IPR050611">
    <property type="entry name" value="ABCF"/>
</dbReference>
<sequence>MLQIRHLQVTMKKDLRPLLEDLNFTLQPGDKAAIIGEEGNGKSTLLKLLYDPALAEPYAEWSGEIHREGMLLGYLPQELPPEARELTAYEFCCQSPGFLDSSPKEQARAAAQLGFSPDLFYADRQMRTFSGGEKVKLQLGLLTLARPDCCLLDEPSNDLDIETLEWLERFIRESQAPVLFISHDEALLENTANVILHMEQLRRKTLPRHTVARMGYRQYVEERFQKFAHQEQLARKEREEERKQQERFQKIQQKEEHQQNAVSRQDPHGGRLLKKKMKAVKSMERRFDREREDMTEFPDSEEAILVGFPADTAVPAGKTVADFTLPRLEVEGETLAQHIRLYVRGPEHLGIIGKNGAGKTTLLRQIAGELLPRKDLKAAYMPQDYGETVDQELTPVEFLARTWEKEELTRVRTYLGSMKYTPQEQDHKIRELSGGQKAKLFFLKMILDGANVLILDEPTRNFSPLSGPVIRGILEDFAGCIISVSHDRKYLGQVCDTLYRLTPQGLEEAENQWREQR</sequence>
<feature type="domain" description="ABC transporter" evidence="5">
    <location>
        <begin position="4"/>
        <end position="225"/>
    </location>
</feature>
<dbReference type="PANTHER" id="PTHR19211:SF14">
    <property type="entry name" value="ATP-BINDING CASSETTE SUB-FAMILY F MEMBER 1"/>
    <property type="match status" value="1"/>
</dbReference>
<keyword evidence="3 6" id="KW-0067">ATP-binding</keyword>
<keyword evidence="2" id="KW-0547">Nucleotide-binding</keyword>
<dbReference type="AlphaFoldDB" id="A0A9D1YEC7"/>
<dbReference type="InterPro" id="IPR027417">
    <property type="entry name" value="P-loop_NTPase"/>
</dbReference>
<dbReference type="Gene3D" id="3.40.50.300">
    <property type="entry name" value="P-loop containing nucleotide triphosphate hydrolases"/>
    <property type="match status" value="2"/>
</dbReference>
<dbReference type="PROSITE" id="PS50893">
    <property type="entry name" value="ABC_TRANSPORTER_2"/>
    <property type="match status" value="2"/>
</dbReference>
<proteinExistence type="predicted"/>
<dbReference type="SMART" id="SM00382">
    <property type="entry name" value="AAA"/>
    <property type="match status" value="2"/>
</dbReference>
<feature type="domain" description="ABC transporter" evidence="5">
    <location>
        <begin position="320"/>
        <end position="517"/>
    </location>
</feature>
<reference evidence="6" key="2">
    <citation type="submission" date="2021-04" db="EMBL/GenBank/DDBJ databases">
        <authorList>
            <person name="Gilroy R."/>
        </authorList>
    </citation>
    <scope>NUCLEOTIDE SEQUENCE</scope>
    <source>
        <strain evidence="6">1282</strain>
    </source>
</reference>
<evidence type="ECO:0000313" key="7">
    <source>
        <dbReference type="Proteomes" id="UP000823915"/>
    </source>
</evidence>